<dbReference type="InterPro" id="IPR004123">
    <property type="entry name" value="Dim1"/>
</dbReference>
<comment type="subcellular location">
    <subcellularLocation>
        <location evidence="1 8">Nucleus</location>
    </subcellularLocation>
</comment>
<dbReference type="Pfam" id="PF02966">
    <property type="entry name" value="DIM1"/>
    <property type="match status" value="1"/>
</dbReference>
<organism evidence="9 10">
    <name type="scientific">Hanseniaspora osmophila</name>
    <dbReference type="NCBI Taxonomy" id="56408"/>
    <lineage>
        <taxon>Eukaryota</taxon>
        <taxon>Fungi</taxon>
        <taxon>Dikarya</taxon>
        <taxon>Ascomycota</taxon>
        <taxon>Saccharomycotina</taxon>
        <taxon>Saccharomycetes</taxon>
        <taxon>Saccharomycodales</taxon>
        <taxon>Saccharomycodaceae</taxon>
        <taxon>Hanseniaspora</taxon>
    </lineage>
</organism>
<dbReference type="PIRSF" id="PIRSF017199">
    <property type="entry name" value="mRNA_splic_U5"/>
    <property type="match status" value="1"/>
</dbReference>
<evidence type="ECO:0000313" key="9">
    <source>
        <dbReference type="EMBL" id="OEJ84932.1"/>
    </source>
</evidence>
<dbReference type="SMART" id="SM01410">
    <property type="entry name" value="DIM1"/>
    <property type="match status" value="1"/>
</dbReference>
<comment type="function">
    <text evidence="6 8">Essential role in pre-mRNA splicing. Also essential for entry into mitosis (G2/M progression) as well as for chromosome segregation during mitosis.</text>
</comment>
<dbReference type="Gene3D" id="3.40.30.10">
    <property type="entry name" value="Glutaredoxin"/>
    <property type="match status" value="1"/>
</dbReference>
<comment type="similarity">
    <text evidence="2 8">Belongs to the DIM1 family.</text>
</comment>
<dbReference type="GO" id="GO:0000398">
    <property type="term" value="P:mRNA splicing, via spliceosome"/>
    <property type="evidence" value="ECO:0007669"/>
    <property type="project" value="UniProtKB-UniRule"/>
</dbReference>
<dbReference type="GO" id="GO:0046540">
    <property type="term" value="C:U4/U6 x U5 tri-snRNP complex"/>
    <property type="evidence" value="ECO:0007669"/>
    <property type="project" value="UniProtKB-UniRule"/>
</dbReference>
<dbReference type="GO" id="GO:0005681">
    <property type="term" value="C:spliceosomal complex"/>
    <property type="evidence" value="ECO:0007669"/>
    <property type="project" value="TreeGrafter"/>
</dbReference>
<evidence type="ECO:0000256" key="4">
    <source>
        <dbReference type="ARBA" id="ARBA00023187"/>
    </source>
</evidence>
<keyword evidence="4 8" id="KW-0508">mRNA splicing</keyword>
<dbReference type="FunCoup" id="A0A1E5RDF0">
    <property type="interactions" value="932"/>
</dbReference>
<comment type="caution">
    <text evidence="9">The sequence shown here is derived from an EMBL/GenBank/DDBJ whole genome shotgun (WGS) entry which is preliminary data.</text>
</comment>
<dbReference type="FunFam" id="3.40.30.10:FF:000004">
    <property type="entry name" value="Spliceosomal protein DIB1"/>
    <property type="match status" value="1"/>
</dbReference>
<evidence type="ECO:0000256" key="5">
    <source>
        <dbReference type="ARBA" id="ARBA00023242"/>
    </source>
</evidence>
<proteinExistence type="inferred from homology"/>
<dbReference type="SUPFAM" id="SSF52833">
    <property type="entry name" value="Thioredoxin-like"/>
    <property type="match status" value="1"/>
</dbReference>
<dbReference type="InterPro" id="IPR036249">
    <property type="entry name" value="Thioredoxin-like_sf"/>
</dbReference>
<gene>
    <name evidence="9" type="ORF">AWRI3579_g2430</name>
</gene>
<keyword evidence="5 8" id="KW-0539">Nucleus</keyword>
<dbReference type="CDD" id="cd02954">
    <property type="entry name" value="DIM1"/>
    <property type="match status" value="1"/>
</dbReference>
<dbReference type="OrthoDB" id="147752at2759"/>
<dbReference type="GO" id="GO:0005682">
    <property type="term" value="C:U5 snRNP"/>
    <property type="evidence" value="ECO:0007669"/>
    <property type="project" value="UniProtKB-UniRule"/>
</dbReference>
<dbReference type="PANTHER" id="PTHR12052:SF5">
    <property type="entry name" value="THIOREDOXIN-LIKE PROTEIN 4A"/>
    <property type="match status" value="1"/>
</dbReference>
<protein>
    <recommendedName>
        <fullName evidence="7 8">Spliceosomal protein DIB1</fullName>
    </recommendedName>
</protein>
<evidence type="ECO:0000256" key="3">
    <source>
        <dbReference type="ARBA" id="ARBA00022664"/>
    </source>
</evidence>
<evidence type="ECO:0000313" key="10">
    <source>
        <dbReference type="Proteomes" id="UP000095728"/>
    </source>
</evidence>
<evidence type="ECO:0000256" key="2">
    <source>
        <dbReference type="ARBA" id="ARBA00008241"/>
    </source>
</evidence>
<dbReference type="AlphaFoldDB" id="A0A1E5RDF0"/>
<keyword evidence="10" id="KW-1185">Reference proteome</keyword>
<evidence type="ECO:0000256" key="7">
    <source>
        <dbReference type="ARBA" id="ARBA00067627"/>
    </source>
</evidence>
<dbReference type="InParanoid" id="A0A1E5RDF0"/>
<keyword evidence="3 8" id="KW-0507">mRNA processing</keyword>
<dbReference type="PANTHER" id="PTHR12052">
    <property type="entry name" value="THIOREDOXIN-LIKE PROTEN 4A, 4B"/>
    <property type="match status" value="1"/>
</dbReference>
<name>A0A1E5RDF0_9ASCO</name>
<sequence length="144" mass="17020">MGSVFLPHLHSGWHVDQAILHDQDRLVLVRFGRPQEKECLVMDEVLFEIAEKVRNFAAIYLCDIDEVPDFNDMYNLHDDPVTVMFFWRNKHMVCDFGTGENNKMDFAIDDEQEMIDIIETIYRGARKGRGAVNSPYDYNYKRRR</sequence>
<dbReference type="STRING" id="56408.A0A1E5RDF0"/>
<evidence type="ECO:0000256" key="8">
    <source>
        <dbReference type="PIRNR" id="PIRNR017199"/>
    </source>
</evidence>
<accession>A0A1E5RDF0</accession>
<dbReference type="Proteomes" id="UP000095728">
    <property type="component" value="Unassembled WGS sequence"/>
</dbReference>
<evidence type="ECO:0000256" key="1">
    <source>
        <dbReference type="ARBA" id="ARBA00004123"/>
    </source>
</evidence>
<dbReference type="EMBL" id="LPNM01000007">
    <property type="protein sequence ID" value="OEJ84932.1"/>
    <property type="molecule type" value="Genomic_DNA"/>
</dbReference>
<evidence type="ECO:0000256" key="6">
    <source>
        <dbReference type="ARBA" id="ARBA00055473"/>
    </source>
</evidence>
<reference evidence="10" key="1">
    <citation type="journal article" date="2016" name="Genome Announc.">
        <title>Genome sequences of three species of Hanseniaspora isolated from spontaneous wine fermentations.</title>
        <authorList>
            <person name="Sternes P.R."/>
            <person name="Lee D."/>
            <person name="Kutyna D.R."/>
            <person name="Borneman A.R."/>
        </authorList>
    </citation>
    <scope>NUCLEOTIDE SEQUENCE [LARGE SCALE GENOMIC DNA]</scope>
    <source>
        <strain evidence="10">AWRI3579</strain>
    </source>
</reference>